<keyword evidence="2" id="KW-1185">Reference proteome</keyword>
<dbReference type="EMBL" id="OZ034820">
    <property type="protein sequence ID" value="CAL1402987.1"/>
    <property type="molecule type" value="Genomic_DNA"/>
</dbReference>
<reference evidence="1 2" key="1">
    <citation type="submission" date="2024-04" db="EMBL/GenBank/DDBJ databases">
        <authorList>
            <person name="Fracassetti M."/>
        </authorList>
    </citation>
    <scope>NUCLEOTIDE SEQUENCE [LARGE SCALE GENOMIC DNA]</scope>
</reference>
<dbReference type="Proteomes" id="UP001497516">
    <property type="component" value="Chromosome 7"/>
</dbReference>
<accession>A0AAV2FYE7</accession>
<evidence type="ECO:0000313" key="1">
    <source>
        <dbReference type="EMBL" id="CAL1402987.1"/>
    </source>
</evidence>
<protein>
    <submittedName>
        <fullName evidence="1">Uncharacterized protein</fullName>
    </submittedName>
</protein>
<name>A0AAV2FYE7_9ROSI</name>
<gene>
    <name evidence="1" type="ORF">LTRI10_LOCUS42953</name>
</gene>
<evidence type="ECO:0000313" key="2">
    <source>
        <dbReference type="Proteomes" id="UP001497516"/>
    </source>
</evidence>
<proteinExistence type="predicted"/>
<organism evidence="1 2">
    <name type="scientific">Linum trigynum</name>
    <dbReference type="NCBI Taxonomy" id="586398"/>
    <lineage>
        <taxon>Eukaryota</taxon>
        <taxon>Viridiplantae</taxon>
        <taxon>Streptophyta</taxon>
        <taxon>Embryophyta</taxon>
        <taxon>Tracheophyta</taxon>
        <taxon>Spermatophyta</taxon>
        <taxon>Magnoliopsida</taxon>
        <taxon>eudicotyledons</taxon>
        <taxon>Gunneridae</taxon>
        <taxon>Pentapetalae</taxon>
        <taxon>rosids</taxon>
        <taxon>fabids</taxon>
        <taxon>Malpighiales</taxon>
        <taxon>Linaceae</taxon>
        <taxon>Linum</taxon>
    </lineage>
</organism>
<dbReference type="AlphaFoldDB" id="A0AAV2FYE7"/>
<sequence length="69" mass="7612">MGETSSKPDSTLSYYQVLIDPDSIGCMYVSSSSIIVHPIIKGNEEQHPNLISSRHSAICMGVWMIFPPD</sequence>